<keyword evidence="3" id="KW-1185">Reference proteome</keyword>
<name>A0AAV2NTP5_9HYME</name>
<evidence type="ECO:0000256" key="1">
    <source>
        <dbReference type="SAM" id="MobiDB-lite"/>
    </source>
</evidence>
<evidence type="ECO:0000313" key="3">
    <source>
        <dbReference type="Proteomes" id="UP001497644"/>
    </source>
</evidence>
<feature type="region of interest" description="Disordered" evidence="1">
    <location>
        <begin position="169"/>
        <end position="232"/>
    </location>
</feature>
<dbReference type="EMBL" id="OZ034828">
    <property type="protein sequence ID" value="CAL1683885.1"/>
    <property type="molecule type" value="Genomic_DNA"/>
</dbReference>
<feature type="compositionally biased region" description="Polar residues" evidence="1">
    <location>
        <begin position="198"/>
        <end position="222"/>
    </location>
</feature>
<protein>
    <submittedName>
        <fullName evidence="2">Uncharacterized protein</fullName>
    </submittedName>
</protein>
<reference evidence="2" key="1">
    <citation type="submission" date="2024-04" db="EMBL/GenBank/DDBJ databases">
        <authorList>
            <consortium name="Molecular Ecology Group"/>
        </authorList>
    </citation>
    <scope>NUCLEOTIDE SEQUENCE</scope>
</reference>
<accession>A0AAV2NTP5</accession>
<proteinExistence type="predicted"/>
<organism evidence="2 3">
    <name type="scientific">Lasius platythorax</name>
    <dbReference type="NCBI Taxonomy" id="488582"/>
    <lineage>
        <taxon>Eukaryota</taxon>
        <taxon>Metazoa</taxon>
        <taxon>Ecdysozoa</taxon>
        <taxon>Arthropoda</taxon>
        <taxon>Hexapoda</taxon>
        <taxon>Insecta</taxon>
        <taxon>Pterygota</taxon>
        <taxon>Neoptera</taxon>
        <taxon>Endopterygota</taxon>
        <taxon>Hymenoptera</taxon>
        <taxon>Apocrita</taxon>
        <taxon>Aculeata</taxon>
        <taxon>Formicoidea</taxon>
        <taxon>Formicidae</taxon>
        <taxon>Formicinae</taxon>
        <taxon>Lasius</taxon>
        <taxon>Lasius</taxon>
    </lineage>
</organism>
<dbReference type="AlphaFoldDB" id="A0AAV2NTP5"/>
<gene>
    <name evidence="2" type="ORF">LPLAT_LOCUS9637</name>
</gene>
<sequence length="232" mass="26566">MRDKTTGCLNSLLSGSVTKYILNKYIFIYIIKLKEALIYLPGDEITKFLIFRERRSRECRTVKSRDLGQLPVEKRHPETFKKKVINGNYRPTAKNASENVLKVLKRVSDGYCVIHLVTQLSVRTKEWAWLSNRDGYCISRAVTQLSETKARGRGLGFFQTPSWWRVTSEREWGKQPTNTKGSVDKGRVSIRGQLWNKGPSSSTRPSTGQSREQRTNGSTLETKGSRVNHPEQ</sequence>
<evidence type="ECO:0000313" key="2">
    <source>
        <dbReference type="EMBL" id="CAL1683885.1"/>
    </source>
</evidence>
<dbReference type="Proteomes" id="UP001497644">
    <property type="component" value="Chromosome 5"/>
</dbReference>